<accession>A0A097QXM3</accession>
<feature type="transmembrane region" description="Helical" evidence="7">
    <location>
        <begin position="46"/>
        <end position="66"/>
    </location>
</feature>
<dbReference type="GO" id="GO:0005886">
    <property type="term" value="C:plasma membrane"/>
    <property type="evidence" value="ECO:0007669"/>
    <property type="project" value="UniProtKB-SubCell"/>
</dbReference>
<dbReference type="Pfam" id="PF01914">
    <property type="entry name" value="MarC"/>
    <property type="match status" value="1"/>
</dbReference>
<dbReference type="HOGENOM" id="CLU_079909_2_1_6"/>
<feature type="transmembrane region" description="Helical" evidence="7">
    <location>
        <begin position="6"/>
        <end position="26"/>
    </location>
</feature>
<evidence type="ECO:0000256" key="7">
    <source>
        <dbReference type="RuleBase" id="RU362048"/>
    </source>
</evidence>
<evidence type="ECO:0000313" key="8">
    <source>
        <dbReference type="EMBL" id="AIU71229.1"/>
    </source>
</evidence>
<organism evidence="8 9">
    <name type="scientific">Hafnia alvei FB1</name>
    <dbReference type="NCBI Taxonomy" id="1453496"/>
    <lineage>
        <taxon>Bacteria</taxon>
        <taxon>Pseudomonadati</taxon>
        <taxon>Pseudomonadota</taxon>
        <taxon>Gammaproteobacteria</taxon>
        <taxon>Enterobacterales</taxon>
        <taxon>Hafniaceae</taxon>
        <taxon>Hafnia</taxon>
    </lineage>
</organism>
<comment type="caution">
    <text evidence="7">Lacks conserved residue(s) required for the propagation of feature annotation.</text>
</comment>
<keyword evidence="9" id="KW-1185">Reference proteome</keyword>
<dbReference type="OrthoDB" id="21094at2"/>
<comment type="subcellular location">
    <subcellularLocation>
        <location evidence="1 7">Cell membrane</location>
        <topology evidence="1 7">Multi-pass membrane protein</topology>
    </subcellularLocation>
</comment>
<dbReference type="PANTHER" id="PTHR33508:SF1">
    <property type="entry name" value="UPF0056 MEMBRANE PROTEIN YHCE"/>
    <property type="match status" value="1"/>
</dbReference>
<sequence length="194" mass="20917">MLSPYFHSLSSLLVIINPLTMFALFISYTGHMTNSEILAIGKKTTLAVAITLLVFVWFGIHIFSIFGINMAALQLAGGLSLLIGSLNGLNSRADSDNTLKNIAIVPLCFPIIAGPAAISIVISMTTETGNRAAVSFASLTIAFILGVMFHFAEPICQWLGETTMNIIKKVSYLVLACIGAKLMMTGFVFYFLRA</sequence>
<dbReference type="InterPro" id="IPR002771">
    <property type="entry name" value="Multi_antbiot-R_MarC"/>
</dbReference>
<evidence type="ECO:0000256" key="1">
    <source>
        <dbReference type="ARBA" id="ARBA00004651"/>
    </source>
</evidence>
<feature type="transmembrane region" description="Helical" evidence="7">
    <location>
        <begin position="132"/>
        <end position="152"/>
    </location>
</feature>
<dbReference type="RefSeq" id="WP_025802093.1">
    <property type="nucleotide sequence ID" value="NZ_CP009706.1"/>
</dbReference>
<gene>
    <name evidence="8" type="ORF">AT03_01670</name>
</gene>
<protein>
    <recommendedName>
        <fullName evidence="7">UPF0056 membrane protein</fullName>
    </recommendedName>
</protein>
<dbReference type="EMBL" id="CP009706">
    <property type="protein sequence ID" value="AIU71229.1"/>
    <property type="molecule type" value="Genomic_DNA"/>
</dbReference>
<feature type="transmembrane region" description="Helical" evidence="7">
    <location>
        <begin position="102"/>
        <end position="126"/>
    </location>
</feature>
<evidence type="ECO:0000256" key="5">
    <source>
        <dbReference type="ARBA" id="ARBA00022989"/>
    </source>
</evidence>
<dbReference type="PATRIC" id="fig|1453496.5.peg.338"/>
<evidence type="ECO:0000256" key="6">
    <source>
        <dbReference type="ARBA" id="ARBA00023136"/>
    </source>
</evidence>
<reference evidence="8 9" key="1">
    <citation type="journal article" date="2014" name="Gut Pathog.">
        <title>Gene clusters of Hafnia alvei strain FB1 important in survival and pathogenesis: a draft genome perspective.</title>
        <authorList>
            <person name="Tan J.Y."/>
            <person name="Yin W.F."/>
            <person name="Chan K.G."/>
        </authorList>
    </citation>
    <scope>NUCLEOTIDE SEQUENCE [LARGE SCALE GENOMIC DNA]</scope>
    <source>
        <strain evidence="8 9">FB1</strain>
    </source>
</reference>
<proteinExistence type="inferred from homology"/>
<name>A0A097QXM3_HAFAL</name>
<dbReference type="PANTHER" id="PTHR33508">
    <property type="entry name" value="UPF0056 MEMBRANE PROTEIN YHCE"/>
    <property type="match status" value="1"/>
</dbReference>
<keyword evidence="3" id="KW-1003">Cell membrane</keyword>
<dbReference type="NCBIfam" id="TIGR00427">
    <property type="entry name" value="NAAT family transporter"/>
    <property type="match status" value="1"/>
</dbReference>
<dbReference type="KEGG" id="hav:AT03_01670"/>
<evidence type="ECO:0000313" key="9">
    <source>
        <dbReference type="Proteomes" id="UP000029986"/>
    </source>
</evidence>
<dbReference type="eggNOG" id="COG2095">
    <property type="taxonomic scope" value="Bacteria"/>
</dbReference>
<evidence type="ECO:0000256" key="3">
    <source>
        <dbReference type="ARBA" id="ARBA00022475"/>
    </source>
</evidence>
<dbReference type="Proteomes" id="UP000029986">
    <property type="component" value="Chromosome"/>
</dbReference>
<evidence type="ECO:0000256" key="4">
    <source>
        <dbReference type="ARBA" id="ARBA00022692"/>
    </source>
</evidence>
<feature type="transmembrane region" description="Helical" evidence="7">
    <location>
        <begin position="172"/>
        <end position="192"/>
    </location>
</feature>
<dbReference type="AlphaFoldDB" id="A0A097QXM3"/>
<evidence type="ECO:0000256" key="2">
    <source>
        <dbReference type="ARBA" id="ARBA00009784"/>
    </source>
</evidence>
<keyword evidence="6 7" id="KW-0472">Membrane</keyword>
<keyword evidence="4 7" id="KW-0812">Transmembrane</keyword>
<comment type="similarity">
    <text evidence="2 7">Belongs to the UPF0056 (MarC) family.</text>
</comment>
<keyword evidence="5 7" id="KW-1133">Transmembrane helix</keyword>